<reference evidence="1" key="1">
    <citation type="submission" date="2019-08" db="EMBL/GenBank/DDBJ databases">
        <authorList>
            <person name="Kucharzyk K."/>
            <person name="Murdoch R.W."/>
            <person name="Higgins S."/>
            <person name="Loffler F."/>
        </authorList>
    </citation>
    <scope>NUCLEOTIDE SEQUENCE</scope>
</reference>
<accession>A0A645FE09</accession>
<gene>
    <name evidence="1" type="ORF">SDC9_159939</name>
</gene>
<sequence>MIAVDFIEPLQGIIQGKALRGVPGCHFGKQKRGGDGVLIPDVVADHVAVGLLVGEDDLAHSRGLQGVFLFRHEFEAGEGVVRGNAAALGHLARHVGGDDGFEGDGTLRQGAGAASGTDEIVQQKHAGLIARNGHIFPGPVPHHNAHPVGIRIRAQNEVGVMPPGQLHGQREAFGIFRIG</sequence>
<evidence type="ECO:0000313" key="1">
    <source>
        <dbReference type="EMBL" id="MPN12621.1"/>
    </source>
</evidence>
<protein>
    <submittedName>
        <fullName evidence="1">Uncharacterized protein</fullName>
    </submittedName>
</protein>
<proteinExistence type="predicted"/>
<organism evidence="1">
    <name type="scientific">bioreactor metagenome</name>
    <dbReference type="NCBI Taxonomy" id="1076179"/>
    <lineage>
        <taxon>unclassified sequences</taxon>
        <taxon>metagenomes</taxon>
        <taxon>ecological metagenomes</taxon>
    </lineage>
</organism>
<name>A0A645FE09_9ZZZZ</name>
<comment type="caution">
    <text evidence="1">The sequence shown here is derived from an EMBL/GenBank/DDBJ whole genome shotgun (WGS) entry which is preliminary data.</text>
</comment>
<dbReference type="EMBL" id="VSSQ01058997">
    <property type="protein sequence ID" value="MPN12621.1"/>
    <property type="molecule type" value="Genomic_DNA"/>
</dbReference>
<dbReference type="AlphaFoldDB" id="A0A645FE09"/>